<comment type="caution">
    <text evidence="6">The sequence shown here is derived from an EMBL/GenBank/DDBJ whole genome shotgun (WGS) entry which is preliminary data.</text>
</comment>
<dbReference type="PANTHER" id="PTHR23113:SF356">
    <property type="entry name" value="FI05912P-RELATED"/>
    <property type="match status" value="1"/>
</dbReference>
<dbReference type="GO" id="GO:0005085">
    <property type="term" value="F:guanyl-nucleotide exchange factor activity"/>
    <property type="evidence" value="ECO:0007669"/>
    <property type="project" value="UniProtKB-KW"/>
</dbReference>
<dbReference type="SUPFAM" id="SSF48366">
    <property type="entry name" value="Ras GEF"/>
    <property type="match status" value="1"/>
</dbReference>
<dbReference type="PROSITE" id="PS50009">
    <property type="entry name" value="RASGEF_CAT"/>
    <property type="match status" value="1"/>
</dbReference>
<sequence length="868" mass="98854">MAMYYYARKLQKGSKVSQPCSYTSSSSTGRSAAVQQHQQQHGTLTRINPCCNQQILPPPPPPSRLMSRPVRVACNTQVQCHPHPHHHCHHHSHSCCQVPTHSCCGCSFPVQKQCPCHENRVQKLNASLSHSRSLRSLEHLELNGSSNGSPSLTKRPIPLHPPCCSMLHRSRSESQYDNVDGSPLEELEDHYHHNHHHQEMYKYGFEDDVGKDQGESHREEETGEEGGGGCLPHHRNANSEHQNHLQIRLQNSTSTSTLTEDQFQFQEGNDDDLDQEIQEIYAGKREVKKGLVGFQENYHQNSPTTSRQRNLMQQEAGATEEEDHHSLCYNQKGQLISASWDALLERVVIPWVEDDGSSNLVDSDEVMEAFLLCSRLHNPPHLTIAFIFKHFSTTTTKDKPSPNGTHQIEPCYQEEEEGSAGGLDGDLQVDELNLRKDRLHQLARFVRFWTELLPQDFSDDRLMQYVRTLTRVCMDEESEVREEVSTLWTNLVSKLTALEAFETTLRRYKTESLIGEPIAAPSVITISPSPLVLAQQLTLVELEHFSFLGAQELVAQLLRKDRSRNKDYSKTNGSVPYSRTLSGRCSTIGTAYQEKNIQEKVQLRDKCCGDAVASSGNTQRMEAETFTRNLDSFISWFRRLAMYVCTEICKMSKKKSRVRVIEYWIQVGKECFKIRNFNSLLAILGGFSCGPVSRLKKTWSKVNCADLIELQTAMDPKNNFSAYRTMYKTAMWNSLAIPQGESHNYKILVPYFALLLRDVYNLNSIYPSKIKSNNHINFEKYTSMTKLIKEIMSWQNVECPFTKIPSIFNSVQALPVYTEEEVTCASYACEAPDSSVEKEHFNRLKRDQGQRIAPFLSNKGSSPAHYLI</sequence>
<dbReference type="PROSITE" id="PS50212">
    <property type="entry name" value="RASGEF_NTER"/>
    <property type="match status" value="1"/>
</dbReference>
<dbReference type="Gene3D" id="1.10.840.10">
    <property type="entry name" value="Ras guanine-nucleotide exchange factors catalytic domain"/>
    <property type="match status" value="1"/>
</dbReference>
<feature type="compositionally biased region" description="Basic and acidic residues" evidence="3">
    <location>
        <begin position="207"/>
        <end position="220"/>
    </location>
</feature>
<feature type="region of interest" description="Disordered" evidence="3">
    <location>
        <begin position="207"/>
        <end position="244"/>
    </location>
</feature>
<evidence type="ECO:0000256" key="3">
    <source>
        <dbReference type="SAM" id="MobiDB-lite"/>
    </source>
</evidence>
<dbReference type="InterPro" id="IPR000651">
    <property type="entry name" value="Ras-like_Gua-exchang_fac_N"/>
</dbReference>
<dbReference type="GO" id="GO:0007265">
    <property type="term" value="P:Ras protein signal transduction"/>
    <property type="evidence" value="ECO:0007669"/>
    <property type="project" value="TreeGrafter"/>
</dbReference>
<dbReference type="PANTHER" id="PTHR23113">
    <property type="entry name" value="GUANINE NUCLEOTIDE EXCHANGE FACTOR"/>
    <property type="match status" value="1"/>
</dbReference>
<dbReference type="InterPro" id="IPR023578">
    <property type="entry name" value="Ras_GEF_dom_sf"/>
</dbReference>
<accession>A0A226F2Y8</accession>
<evidence type="ECO:0000313" key="6">
    <source>
        <dbReference type="EMBL" id="OXA63531.1"/>
    </source>
</evidence>
<dbReference type="SMART" id="SM00147">
    <property type="entry name" value="RasGEF"/>
    <property type="match status" value="1"/>
</dbReference>
<evidence type="ECO:0000313" key="7">
    <source>
        <dbReference type="Proteomes" id="UP000198287"/>
    </source>
</evidence>
<dbReference type="AlphaFoldDB" id="A0A226F2Y8"/>
<feature type="compositionally biased region" description="Low complexity" evidence="3">
    <location>
        <begin position="17"/>
        <end position="31"/>
    </location>
</feature>
<dbReference type="GO" id="GO:0005886">
    <property type="term" value="C:plasma membrane"/>
    <property type="evidence" value="ECO:0007669"/>
    <property type="project" value="TreeGrafter"/>
</dbReference>
<feature type="domain" description="Ras-GEF" evidence="4">
    <location>
        <begin position="529"/>
        <end position="832"/>
    </location>
</feature>
<feature type="domain" description="N-terminal Ras-GEF" evidence="5">
    <location>
        <begin position="331"/>
        <end position="496"/>
    </location>
</feature>
<keyword evidence="1 2" id="KW-0344">Guanine-nucleotide releasing factor</keyword>
<dbReference type="InterPro" id="IPR001895">
    <property type="entry name" value="RASGEF_cat_dom"/>
</dbReference>
<feature type="region of interest" description="Disordered" evidence="3">
    <location>
        <begin position="16"/>
        <end position="39"/>
    </location>
</feature>
<dbReference type="Pfam" id="PF00617">
    <property type="entry name" value="RasGEF"/>
    <property type="match status" value="1"/>
</dbReference>
<evidence type="ECO:0000259" key="4">
    <source>
        <dbReference type="PROSITE" id="PS50009"/>
    </source>
</evidence>
<organism evidence="6 7">
    <name type="scientific">Folsomia candida</name>
    <name type="common">Springtail</name>
    <dbReference type="NCBI Taxonomy" id="158441"/>
    <lineage>
        <taxon>Eukaryota</taxon>
        <taxon>Metazoa</taxon>
        <taxon>Ecdysozoa</taxon>
        <taxon>Arthropoda</taxon>
        <taxon>Hexapoda</taxon>
        <taxon>Collembola</taxon>
        <taxon>Entomobryomorpha</taxon>
        <taxon>Isotomoidea</taxon>
        <taxon>Isotomidae</taxon>
        <taxon>Proisotominae</taxon>
        <taxon>Folsomia</taxon>
    </lineage>
</organism>
<evidence type="ECO:0000256" key="2">
    <source>
        <dbReference type="PROSITE-ProRule" id="PRU00168"/>
    </source>
</evidence>
<evidence type="ECO:0000256" key="1">
    <source>
        <dbReference type="ARBA" id="ARBA00022658"/>
    </source>
</evidence>
<protein>
    <submittedName>
        <fullName evidence="6">Ras-GEF domain-containing family member 1B</fullName>
    </submittedName>
</protein>
<dbReference type="InterPro" id="IPR036964">
    <property type="entry name" value="RASGEF_cat_dom_sf"/>
</dbReference>
<gene>
    <name evidence="6" type="ORF">Fcan01_03018</name>
</gene>
<evidence type="ECO:0000259" key="5">
    <source>
        <dbReference type="PROSITE" id="PS50212"/>
    </source>
</evidence>
<proteinExistence type="predicted"/>
<keyword evidence="7" id="KW-1185">Reference proteome</keyword>
<name>A0A226F2Y8_FOLCA</name>
<dbReference type="EMBL" id="LNIX01000001">
    <property type="protein sequence ID" value="OXA63531.1"/>
    <property type="molecule type" value="Genomic_DNA"/>
</dbReference>
<dbReference type="Proteomes" id="UP000198287">
    <property type="component" value="Unassembled WGS sequence"/>
</dbReference>
<dbReference type="OrthoDB" id="20825at2759"/>
<reference evidence="6 7" key="1">
    <citation type="submission" date="2015-12" db="EMBL/GenBank/DDBJ databases">
        <title>The genome of Folsomia candida.</title>
        <authorList>
            <person name="Faddeeva A."/>
            <person name="Derks M.F."/>
            <person name="Anvar Y."/>
            <person name="Smit S."/>
            <person name="Van Straalen N."/>
            <person name="Roelofs D."/>
        </authorList>
    </citation>
    <scope>NUCLEOTIDE SEQUENCE [LARGE SCALE GENOMIC DNA]</scope>
    <source>
        <strain evidence="6 7">VU population</strain>
        <tissue evidence="6">Whole body</tissue>
    </source>
</reference>
<dbReference type="InterPro" id="IPR008937">
    <property type="entry name" value="Ras-like_GEF"/>
</dbReference>